<comment type="caution">
    <text evidence="9">The sequence shown here is derived from an EMBL/GenBank/DDBJ whole genome shotgun (WGS) entry which is preliminary data.</text>
</comment>
<comment type="function">
    <text evidence="7">Required for formation of the rod structure of the flagellar apparatus. Together with FliI and FliH, may constitute the export apparatus of flagellin.</text>
</comment>
<evidence type="ECO:0000256" key="3">
    <source>
        <dbReference type="ARBA" id="ARBA00022475"/>
    </source>
</evidence>
<feature type="transmembrane region" description="Helical" evidence="7">
    <location>
        <begin position="189"/>
        <end position="209"/>
    </location>
</feature>
<keyword evidence="9" id="KW-0969">Cilium</keyword>
<comment type="similarity">
    <text evidence="2 7">Belongs to the FHIPEP (flagella/HR/invasion proteins export pore) family.</text>
</comment>
<sequence length="681" mass="74301">MSAKDLSVLVGVIMIVIMLIIPLPPGMIDFLIIINISLALIIILVAMNTEEALQFSIFPTLLLLITLFRLGLNVSTTRLILGNEGDAGNVIETFGQFVVGGNALVGFVVFVILVVIQFIVITKGAERVSEVGARFTLDAMPGKQMSIDADLNAGMISDQEAKERRTKIENEADFYGSMDGASKFVKGDAIAGIVIVLINIIFGLVIGMMQQGLDLQEAASTYTLLTVGDGLVSQIPALLVSTATGIVVTRSASNGNLGHDVTEQLFAYPKMLYVAGATIALLGFITPIQALVTTAVASILGVGAFLLERSDQQKVEEEIETEEEPKESEEEMTSPENVVNLLQVDPIEFEFGYGLIPLADANQGGDLLDRVVMIRRQIAIEMGMIVPVIRIRDNIQLQPNEYAIKVKGNEIARGELLLDHYMAMSPGIEDESITGIETLEPAFGQPALWIGEDMKERAELSGYTVVDPPSVVSTHLTEVVKRHAHELLGRQETKKLVDHLNESYPTLVEDVTPTPLSTGDIQKVLANLLKEKVSIRNLPVIFEALADYGQMTKDTDILTEYVRQSLSRQLTHQYAPDGGPLYVLTVSASVEKTVSDAVQHTEHGAFLGIDPNEGQKIIENTMAEVERMQQTGHMPIILCSPAVRMYIRNLLERYMPHIPVLSYNELEPTVEVQSIGVVNGS</sequence>
<evidence type="ECO:0000256" key="1">
    <source>
        <dbReference type="ARBA" id="ARBA00004651"/>
    </source>
</evidence>
<keyword evidence="7" id="KW-1005">Bacterial flagellum biogenesis</keyword>
<dbReference type="GO" id="GO:0044780">
    <property type="term" value="P:bacterial-type flagellum assembly"/>
    <property type="evidence" value="ECO:0007669"/>
    <property type="project" value="InterPro"/>
</dbReference>
<comment type="subcellular location">
    <subcellularLocation>
        <location evidence="1 7">Cell membrane</location>
        <topology evidence="1 7">Multi-pass membrane protein</topology>
    </subcellularLocation>
</comment>
<dbReference type="Gene3D" id="3.40.30.60">
    <property type="entry name" value="FHIPEP family, domain 1"/>
    <property type="match status" value="1"/>
</dbReference>
<dbReference type="InterPro" id="IPR025505">
    <property type="entry name" value="FHIPEP_CS"/>
</dbReference>
<feature type="region of interest" description="Disordered" evidence="8">
    <location>
        <begin position="313"/>
        <end position="334"/>
    </location>
</feature>
<feature type="transmembrane region" description="Helical" evidence="7">
    <location>
        <begin position="230"/>
        <end position="252"/>
    </location>
</feature>
<keyword evidence="9" id="KW-0282">Flagellum</keyword>
<dbReference type="GO" id="GO:0005886">
    <property type="term" value="C:plasma membrane"/>
    <property type="evidence" value="ECO:0007669"/>
    <property type="project" value="UniProtKB-SubCell"/>
</dbReference>
<keyword evidence="7" id="KW-1006">Bacterial flagellum protein export</keyword>
<dbReference type="Gene3D" id="1.10.8.540">
    <property type="entry name" value="FHIPEP family, domain 3"/>
    <property type="match status" value="1"/>
</dbReference>
<dbReference type="PROSITE" id="PS00994">
    <property type="entry name" value="FHIPEP"/>
    <property type="match status" value="1"/>
</dbReference>
<evidence type="ECO:0000256" key="5">
    <source>
        <dbReference type="ARBA" id="ARBA00022989"/>
    </source>
</evidence>
<dbReference type="PANTHER" id="PTHR30161:SF1">
    <property type="entry name" value="FLAGELLAR BIOSYNTHESIS PROTEIN FLHA-RELATED"/>
    <property type="match status" value="1"/>
</dbReference>
<keyword evidence="6 7" id="KW-0472">Membrane</keyword>
<feature type="transmembrane region" description="Helical" evidence="7">
    <location>
        <begin position="93"/>
        <end position="120"/>
    </location>
</feature>
<keyword evidence="7" id="KW-0813">Transport</keyword>
<dbReference type="InterPro" id="IPR042194">
    <property type="entry name" value="FHIPEP_1"/>
</dbReference>
<dbReference type="NCBIfam" id="TIGR01398">
    <property type="entry name" value="FlhA"/>
    <property type="match status" value="1"/>
</dbReference>
<dbReference type="AlphaFoldDB" id="A0A840QCM0"/>
<keyword evidence="7" id="KW-0653">Protein transport</keyword>
<feature type="transmembrane region" description="Helical" evidence="7">
    <location>
        <begin position="6"/>
        <end position="23"/>
    </location>
</feature>
<dbReference type="InterPro" id="IPR001712">
    <property type="entry name" value="T3SS_FHIPEP"/>
</dbReference>
<evidence type="ECO:0000256" key="2">
    <source>
        <dbReference type="ARBA" id="ARBA00008835"/>
    </source>
</evidence>
<keyword evidence="4 7" id="KW-0812">Transmembrane</keyword>
<dbReference type="PRINTS" id="PR00949">
    <property type="entry name" value="TYPE3IMAPROT"/>
</dbReference>
<evidence type="ECO:0000256" key="6">
    <source>
        <dbReference type="ARBA" id="ARBA00023136"/>
    </source>
</evidence>
<name>A0A840QCM0_9BACI</name>
<feature type="compositionally biased region" description="Acidic residues" evidence="8">
    <location>
        <begin position="317"/>
        <end position="333"/>
    </location>
</feature>
<dbReference type="PANTHER" id="PTHR30161">
    <property type="entry name" value="FLAGELLAR EXPORT PROTEIN, MEMBRANE FLHA SUBUNIT-RELATED"/>
    <property type="match status" value="1"/>
</dbReference>
<feature type="transmembrane region" description="Helical" evidence="7">
    <location>
        <begin position="30"/>
        <end position="47"/>
    </location>
</feature>
<evidence type="ECO:0000256" key="8">
    <source>
        <dbReference type="SAM" id="MobiDB-lite"/>
    </source>
</evidence>
<dbReference type="InterPro" id="IPR042193">
    <property type="entry name" value="FHIPEP_3"/>
</dbReference>
<keyword evidence="5 7" id="KW-1133">Transmembrane helix</keyword>
<keyword evidence="10" id="KW-1185">Reference proteome</keyword>
<proteinExistence type="inferred from homology"/>
<reference evidence="9 10" key="1">
    <citation type="submission" date="2020-08" db="EMBL/GenBank/DDBJ databases">
        <title>Genomic Encyclopedia of Type Strains, Phase IV (KMG-IV): sequencing the most valuable type-strain genomes for metagenomic binning, comparative biology and taxonomic classification.</title>
        <authorList>
            <person name="Goeker M."/>
        </authorList>
    </citation>
    <scope>NUCLEOTIDE SEQUENCE [LARGE SCALE GENOMIC DNA]</scope>
    <source>
        <strain evidence="9 10">DSM 24696</strain>
    </source>
</reference>
<dbReference type="PIRSF" id="PIRSF005419">
    <property type="entry name" value="FlhA"/>
    <property type="match status" value="1"/>
</dbReference>
<keyword evidence="9" id="KW-0966">Cell projection</keyword>
<evidence type="ECO:0000256" key="4">
    <source>
        <dbReference type="ARBA" id="ARBA00022692"/>
    </source>
</evidence>
<dbReference type="RefSeq" id="WP_184662539.1">
    <property type="nucleotide sequence ID" value="NZ_JACHHB010000001.1"/>
</dbReference>
<protein>
    <recommendedName>
        <fullName evidence="7">Flagellar biosynthesis protein FlhA</fullName>
    </recommendedName>
</protein>
<evidence type="ECO:0000313" key="9">
    <source>
        <dbReference type="EMBL" id="MBB5172060.1"/>
    </source>
</evidence>
<evidence type="ECO:0000313" key="10">
    <source>
        <dbReference type="Proteomes" id="UP000551878"/>
    </source>
</evidence>
<feature type="transmembrane region" description="Helical" evidence="7">
    <location>
        <begin position="272"/>
        <end position="305"/>
    </location>
</feature>
<feature type="transmembrane region" description="Helical" evidence="7">
    <location>
        <begin position="53"/>
        <end position="72"/>
    </location>
</feature>
<dbReference type="InterPro" id="IPR006301">
    <property type="entry name" value="FlhA"/>
</dbReference>
<gene>
    <name evidence="7" type="primary">flhA</name>
    <name evidence="9" type="ORF">HNQ41_000200</name>
</gene>
<dbReference type="Pfam" id="PF00771">
    <property type="entry name" value="FHIPEP"/>
    <property type="match status" value="1"/>
</dbReference>
<dbReference type="Proteomes" id="UP000551878">
    <property type="component" value="Unassembled WGS sequence"/>
</dbReference>
<dbReference type="InterPro" id="IPR042196">
    <property type="entry name" value="FHIPEP_4"/>
</dbReference>
<organism evidence="9 10">
    <name type="scientific">Texcoconibacillus texcoconensis</name>
    <dbReference type="NCBI Taxonomy" id="1095777"/>
    <lineage>
        <taxon>Bacteria</taxon>
        <taxon>Bacillati</taxon>
        <taxon>Bacillota</taxon>
        <taxon>Bacilli</taxon>
        <taxon>Bacillales</taxon>
        <taxon>Bacillaceae</taxon>
        <taxon>Texcoconibacillus</taxon>
    </lineage>
</organism>
<dbReference type="GO" id="GO:0009306">
    <property type="term" value="P:protein secretion"/>
    <property type="evidence" value="ECO:0007669"/>
    <property type="project" value="InterPro"/>
</dbReference>
<evidence type="ECO:0000256" key="7">
    <source>
        <dbReference type="RuleBase" id="RU364093"/>
    </source>
</evidence>
<keyword evidence="3 7" id="KW-1003">Cell membrane</keyword>
<dbReference type="Gene3D" id="3.40.50.12790">
    <property type="entry name" value="FHIPEP family, domain 4"/>
    <property type="match status" value="1"/>
</dbReference>
<accession>A0A840QCM0</accession>
<dbReference type="EMBL" id="JACHHB010000001">
    <property type="protein sequence ID" value="MBB5172060.1"/>
    <property type="molecule type" value="Genomic_DNA"/>
</dbReference>